<keyword evidence="3" id="KW-1185">Reference proteome</keyword>
<dbReference type="EMBL" id="JAEHOE010000004">
    <property type="protein sequence ID" value="KAG2500259.1"/>
    <property type="molecule type" value="Genomic_DNA"/>
</dbReference>
<feature type="region of interest" description="Disordered" evidence="1">
    <location>
        <begin position="272"/>
        <end position="291"/>
    </location>
</feature>
<evidence type="ECO:0000313" key="3">
    <source>
        <dbReference type="Proteomes" id="UP000612055"/>
    </source>
</evidence>
<dbReference type="AlphaFoldDB" id="A0A836C5V6"/>
<dbReference type="Proteomes" id="UP000612055">
    <property type="component" value="Unassembled WGS sequence"/>
</dbReference>
<feature type="compositionally biased region" description="Pro residues" evidence="1">
    <location>
        <begin position="278"/>
        <end position="291"/>
    </location>
</feature>
<reference evidence="2" key="1">
    <citation type="journal article" date="2020" name="bioRxiv">
        <title>Comparative genomics of Chlamydomonas.</title>
        <authorList>
            <person name="Craig R.J."/>
            <person name="Hasan A.R."/>
            <person name="Ness R.W."/>
            <person name="Keightley P.D."/>
        </authorList>
    </citation>
    <scope>NUCLEOTIDE SEQUENCE</scope>
    <source>
        <strain evidence="2">CCAP 11/70</strain>
    </source>
</reference>
<name>A0A836C5V6_9CHLO</name>
<proteinExistence type="predicted"/>
<evidence type="ECO:0000256" key="1">
    <source>
        <dbReference type="SAM" id="MobiDB-lite"/>
    </source>
</evidence>
<accession>A0A836C5V6</accession>
<sequence>MDDFENRIATYIRRVQICGAVSSRKEATSLAKALRRGRWRGNTTMQTHSNQIVYLSDSAIRDCVDYSLQLYDTADDFDTWYGTAACTTAWNMATCSSPPPNAPPPPVDCDQFCLQWEVKIPNIGDSFYDNPVVSDCKLAFNTMFDNGFMSDLTSRIPNWRLGGRVYRDLEGWSVDGDISCETGHEDDFDNGIAWYFVRPMMCGSLSDYGAALAMYEALQFDESQYDVLRSHALAITGFKEDQGACATFALKSWSGGPAGSACEALHTEWTDGTCPSPGASPSPGPSPGRDA</sequence>
<comment type="caution">
    <text evidence="2">The sequence shown here is derived from an EMBL/GenBank/DDBJ whole genome shotgun (WGS) entry which is preliminary data.</text>
</comment>
<protein>
    <submittedName>
        <fullName evidence="2">Uncharacterized protein</fullName>
    </submittedName>
</protein>
<evidence type="ECO:0000313" key="2">
    <source>
        <dbReference type="EMBL" id="KAG2500259.1"/>
    </source>
</evidence>
<gene>
    <name evidence="2" type="ORF">HYH03_001837</name>
</gene>
<organism evidence="2 3">
    <name type="scientific">Edaphochlamys debaryana</name>
    <dbReference type="NCBI Taxonomy" id="47281"/>
    <lineage>
        <taxon>Eukaryota</taxon>
        <taxon>Viridiplantae</taxon>
        <taxon>Chlorophyta</taxon>
        <taxon>core chlorophytes</taxon>
        <taxon>Chlorophyceae</taxon>
        <taxon>CS clade</taxon>
        <taxon>Chlamydomonadales</taxon>
        <taxon>Chlamydomonadales incertae sedis</taxon>
        <taxon>Edaphochlamys</taxon>
    </lineage>
</organism>